<evidence type="ECO:0000313" key="4">
    <source>
        <dbReference type="Proteomes" id="UP000065504"/>
    </source>
</evidence>
<feature type="compositionally biased region" description="Basic and acidic residues" evidence="2">
    <location>
        <begin position="62"/>
        <end position="83"/>
    </location>
</feature>
<feature type="region of interest" description="Disordered" evidence="2">
    <location>
        <begin position="58"/>
        <end position="96"/>
    </location>
</feature>
<evidence type="ECO:0000256" key="2">
    <source>
        <dbReference type="SAM" id="MobiDB-lite"/>
    </source>
</evidence>
<feature type="coiled-coil region" evidence="1">
    <location>
        <begin position="30"/>
        <end position="57"/>
    </location>
</feature>
<evidence type="ECO:0000313" key="3">
    <source>
        <dbReference type="EMBL" id="KWK72261.1"/>
    </source>
</evidence>
<protein>
    <recommendedName>
        <fullName evidence="5">Transposase</fullName>
    </recommendedName>
</protein>
<dbReference type="Proteomes" id="UP000065504">
    <property type="component" value="Unassembled WGS sequence"/>
</dbReference>
<sequence length="152" mass="17451">MAADLSRLPRAAKAYIHELEARAAADAQRIAERDARIDELIKRLDTLEEQYRLALARQYAPKSEKRKDRLFDEAEEAAEARATDEDDDVPALPDTGLPALDKSELYIRVCHANRRFGREPLSQLIEHGGRPMTSRMRIKSALRHHRQTVRCH</sequence>
<proteinExistence type="predicted"/>
<evidence type="ECO:0008006" key="5">
    <source>
        <dbReference type="Google" id="ProtNLM"/>
    </source>
</evidence>
<accession>A0A108CD09</accession>
<evidence type="ECO:0000256" key="1">
    <source>
        <dbReference type="SAM" id="Coils"/>
    </source>
</evidence>
<reference evidence="3 4" key="1">
    <citation type="submission" date="2015-11" db="EMBL/GenBank/DDBJ databases">
        <title>Expanding the genomic diversity of Burkholderia species for the development of highly accurate diagnostics.</title>
        <authorList>
            <person name="Sahl J."/>
            <person name="Keim P."/>
            <person name="Wagner D."/>
        </authorList>
    </citation>
    <scope>NUCLEOTIDE SEQUENCE [LARGE SCALE GENOMIC DNA]</scope>
    <source>
        <strain evidence="3 4">MSMB782WGS</strain>
    </source>
</reference>
<organism evidence="3 4">
    <name type="scientific">Burkholderia ubonensis</name>
    <dbReference type="NCBI Taxonomy" id="101571"/>
    <lineage>
        <taxon>Bacteria</taxon>
        <taxon>Pseudomonadati</taxon>
        <taxon>Pseudomonadota</taxon>
        <taxon>Betaproteobacteria</taxon>
        <taxon>Burkholderiales</taxon>
        <taxon>Burkholderiaceae</taxon>
        <taxon>Burkholderia</taxon>
        <taxon>Burkholderia cepacia complex</taxon>
    </lineage>
</organism>
<gene>
    <name evidence="3" type="ORF">WM16_18505</name>
</gene>
<keyword evidence="1" id="KW-0175">Coiled coil</keyword>
<dbReference type="AlphaFoldDB" id="A0A108CD09"/>
<dbReference type="EMBL" id="LPLU01000098">
    <property type="protein sequence ID" value="KWK72261.1"/>
    <property type="molecule type" value="Genomic_DNA"/>
</dbReference>
<name>A0A108CD09_9BURK</name>
<comment type="caution">
    <text evidence="3">The sequence shown here is derived from an EMBL/GenBank/DDBJ whole genome shotgun (WGS) entry which is preliminary data.</text>
</comment>